<dbReference type="GO" id="GO:0006865">
    <property type="term" value="P:amino acid transport"/>
    <property type="evidence" value="ECO:0007669"/>
    <property type="project" value="InterPro"/>
</dbReference>
<dbReference type="OMA" id="YSMAEMC"/>
<dbReference type="GeneID" id="27899801"/>
<dbReference type="GO" id="GO:0022857">
    <property type="term" value="F:transmembrane transporter activity"/>
    <property type="evidence" value="ECO:0007669"/>
    <property type="project" value="InterPro"/>
</dbReference>
<evidence type="ECO:0000256" key="6">
    <source>
        <dbReference type="SAM" id="Phobius"/>
    </source>
</evidence>
<dbReference type="EMBL" id="KB456267">
    <property type="protein sequence ID" value="EMF10495.1"/>
    <property type="molecule type" value="Genomic_DNA"/>
</dbReference>
<dbReference type="OrthoDB" id="3257095at2759"/>
<feature type="transmembrane region" description="Helical" evidence="6">
    <location>
        <begin position="328"/>
        <end position="354"/>
    </location>
</feature>
<dbReference type="PANTHER" id="PTHR45649">
    <property type="entry name" value="AMINO-ACID PERMEASE BAT1"/>
    <property type="match status" value="1"/>
</dbReference>
<feature type="transmembrane region" description="Helical" evidence="6">
    <location>
        <begin position="274"/>
        <end position="299"/>
    </location>
</feature>
<organism evidence="7 8">
    <name type="scientific">Sphaerulina musiva (strain SO2202)</name>
    <name type="common">Poplar stem canker fungus</name>
    <name type="synonym">Septoria musiva</name>
    <dbReference type="NCBI Taxonomy" id="692275"/>
    <lineage>
        <taxon>Eukaryota</taxon>
        <taxon>Fungi</taxon>
        <taxon>Dikarya</taxon>
        <taxon>Ascomycota</taxon>
        <taxon>Pezizomycotina</taxon>
        <taxon>Dothideomycetes</taxon>
        <taxon>Dothideomycetidae</taxon>
        <taxon>Mycosphaerellales</taxon>
        <taxon>Mycosphaerellaceae</taxon>
        <taxon>Sphaerulina</taxon>
    </lineage>
</organism>
<feature type="transmembrane region" description="Helical" evidence="6">
    <location>
        <begin position="39"/>
        <end position="63"/>
    </location>
</feature>
<dbReference type="HOGENOM" id="CLU_004495_2_2_1"/>
<accession>N1QE12</accession>
<evidence type="ECO:0000256" key="3">
    <source>
        <dbReference type="ARBA" id="ARBA00022692"/>
    </source>
</evidence>
<evidence type="ECO:0000313" key="7">
    <source>
        <dbReference type="EMBL" id="EMF10495.1"/>
    </source>
</evidence>
<feature type="transmembrane region" description="Helical" evidence="6">
    <location>
        <begin position="75"/>
        <end position="93"/>
    </location>
</feature>
<keyword evidence="4 6" id="KW-1133">Transmembrane helix</keyword>
<dbReference type="PIRSF" id="PIRSF006060">
    <property type="entry name" value="AA_transporter"/>
    <property type="match status" value="1"/>
</dbReference>
<protein>
    <submittedName>
        <fullName evidence="7">GABA permease</fullName>
    </submittedName>
</protein>
<dbReference type="PROSITE" id="PS00218">
    <property type="entry name" value="AMINO_ACID_PERMEASE_1"/>
    <property type="match status" value="1"/>
</dbReference>
<evidence type="ECO:0000256" key="2">
    <source>
        <dbReference type="ARBA" id="ARBA00022448"/>
    </source>
</evidence>
<evidence type="ECO:0000313" key="8">
    <source>
        <dbReference type="Proteomes" id="UP000016931"/>
    </source>
</evidence>
<keyword evidence="8" id="KW-1185">Reference proteome</keyword>
<proteinExistence type="predicted"/>
<dbReference type="Gene3D" id="1.20.1740.10">
    <property type="entry name" value="Amino acid/polyamine transporter I"/>
    <property type="match status" value="1"/>
</dbReference>
<name>N1QE12_SPHMS</name>
<dbReference type="GO" id="GO:0016020">
    <property type="term" value="C:membrane"/>
    <property type="evidence" value="ECO:0007669"/>
    <property type="project" value="UniProtKB-SubCell"/>
</dbReference>
<feature type="transmembrane region" description="Helical" evidence="6">
    <location>
        <begin position="407"/>
        <end position="430"/>
    </location>
</feature>
<feature type="transmembrane region" description="Helical" evidence="6">
    <location>
        <begin position="375"/>
        <end position="395"/>
    </location>
</feature>
<evidence type="ECO:0000256" key="4">
    <source>
        <dbReference type="ARBA" id="ARBA00022989"/>
    </source>
</evidence>
<feature type="transmembrane region" description="Helical" evidence="6">
    <location>
        <begin position="121"/>
        <end position="144"/>
    </location>
</feature>
<dbReference type="AlphaFoldDB" id="N1QE12"/>
<feature type="transmembrane region" description="Helical" evidence="6">
    <location>
        <begin position="195"/>
        <end position="213"/>
    </location>
</feature>
<dbReference type="STRING" id="692275.N1QE12"/>
<dbReference type="RefSeq" id="XP_016758616.1">
    <property type="nucleotide sequence ID" value="XM_016902664.1"/>
</dbReference>
<reference evidence="7 8" key="1">
    <citation type="journal article" date="2012" name="PLoS Pathog.">
        <title>Diverse lifestyles and strategies of plant pathogenesis encoded in the genomes of eighteen Dothideomycetes fungi.</title>
        <authorList>
            <person name="Ohm R.A."/>
            <person name="Feau N."/>
            <person name="Henrissat B."/>
            <person name="Schoch C.L."/>
            <person name="Horwitz B.A."/>
            <person name="Barry K.W."/>
            <person name="Condon B.J."/>
            <person name="Copeland A.C."/>
            <person name="Dhillon B."/>
            <person name="Glaser F."/>
            <person name="Hesse C.N."/>
            <person name="Kosti I."/>
            <person name="LaButti K."/>
            <person name="Lindquist E.A."/>
            <person name="Lucas S."/>
            <person name="Salamov A.A."/>
            <person name="Bradshaw R.E."/>
            <person name="Ciuffetti L."/>
            <person name="Hamelin R.C."/>
            <person name="Kema G.H.J."/>
            <person name="Lawrence C."/>
            <person name="Scott J.A."/>
            <person name="Spatafora J.W."/>
            <person name="Turgeon B.G."/>
            <person name="de Wit P.J.G.M."/>
            <person name="Zhong S."/>
            <person name="Goodwin S.B."/>
            <person name="Grigoriev I.V."/>
        </authorList>
    </citation>
    <scope>NUCLEOTIDE SEQUENCE [LARGE SCALE GENOMIC DNA]</scope>
    <source>
        <strain evidence="7 8">SO2202</strain>
    </source>
</reference>
<evidence type="ECO:0000256" key="5">
    <source>
        <dbReference type="ARBA" id="ARBA00023136"/>
    </source>
</evidence>
<dbReference type="PANTHER" id="PTHR45649:SF8">
    <property type="entry name" value="PERMEASE, PUTATIVE-RELATED"/>
    <property type="match status" value="1"/>
</dbReference>
<dbReference type="eggNOG" id="KOG1289">
    <property type="taxonomic scope" value="Eukaryota"/>
</dbReference>
<feature type="transmembrane region" description="Helical" evidence="6">
    <location>
        <begin position="483"/>
        <end position="502"/>
    </location>
</feature>
<evidence type="ECO:0000256" key="1">
    <source>
        <dbReference type="ARBA" id="ARBA00004141"/>
    </source>
</evidence>
<dbReference type="InterPro" id="IPR004840">
    <property type="entry name" value="Amino_acid_permease_CS"/>
</dbReference>
<keyword evidence="3 6" id="KW-0812">Transmembrane</keyword>
<dbReference type="InterPro" id="IPR002293">
    <property type="entry name" value="AA/rel_permease1"/>
</dbReference>
<keyword evidence="5 6" id="KW-0472">Membrane</keyword>
<gene>
    <name evidence="7" type="ORF">SEPMUDRAFT_134841</name>
</gene>
<dbReference type="Proteomes" id="UP000016931">
    <property type="component" value="Unassembled WGS sequence"/>
</dbReference>
<dbReference type="Pfam" id="PF13520">
    <property type="entry name" value="AA_permease_2"/>
    <property type="match status" value="1"/>
</dbReference>
<feature type="transmembrane region" description="Helical" evidence="6">
    <location>
        <begin position="451"/>
        <end position="471"/>
    </location>
</feature>
<comment type="subcellular location">
    <subcellularLocation>
        <location evidence="1">Membrane</location>
        <topology evidence="1">Multi-pass membrane protein</topology>
    </subcellularLocation>
</comment>
<keyword evidence="2" id="KW-0813">Transport</keyword>
<feature type="transmembrane region" description="Helical" evidence="6">
    <location>
        <begin position="164"/>
        <end position="183"/>
    </location>
</feature>
<feature type="transmembrane region" description="Helical" evidence="6">
    <location>
        <begin position="233"/>
        <end position="253"/>
    </location>
</feature>
<sequence length="548" mass="59036">MSGPLEKHEQHHHHVFGQDAQEEVALEALGYQQELKRSFGLISMIGFSFSIVTSWSALSGVLIIGAESGGPPVMIWSWIGICAASLAVAYSMAEMCSAYPVAGGQYSWVAMLAPKKVARGLSYICGWFMLIGLLAMGATNNFIVANFILGVSNLNHPSYVIQRWQTVLVAYGVGLASLAFNILGPKLLEKVSRGLLIWNVCAFFIIVITILSMNDHKQSAAFVFRDFVNETGFSRSYTAIIGLLQAAFGMCCYDAPAHMVEEIHNPRKEAPRAIILSVYLGFITGFVFLIAACFCMAGIEETALSSTGVPIIEIFYNSTASRAGASCLTVLLIVIGMGGSNALTVTGGRAVFAFARDRGLPFSPIWAKVEKKSQIPVMAICLTVAVQMALNSIYFGTVTGFNTVVSIATLGFYVSYAMPLLTRLASLLFAGSRGPAATIQGGLYTLGRWSVPMNSIGLLYLLFTSITFNFPTISPVDSENMNYTSAAVGAIMLISLVTWITTGKRQFAGPEIVHPAVIIEGREPHHDALDEDLIHEGRSIAVSTKGQQ</sequence>